<dbReference type="AlphaFoldDB" id="I7IKU1"/>
<dbReference type="InterPro" id="IPR013126">
    <property type="entry name" value="Hsp_70_fam"/>
</dbReference>
<keyword evidence="3 8" id="KW-0597">Phosphoprotein</keyword>
<evidence type="ECO:0000256" key="4">
    <source>
        <dbReference type="ARBA" id="ARBA00022741"/>
    </source>
</evidence>
<evidence type="ECO:0000256" key="3">
    <source>
        <dbReference type="ARBA" id="ARBA00022553"/>
    </source>
</evidence>
<dbReference type="PRINTS" id="PR00301">
    <property type="entry name" value="HEATSHOCK70"/>
</dbReference>
<dbReference type="Gene3D" id="2.60.34.10">
    <property type="entry name" value="Substrate Binding Domain Of DNAk, Chain A, domain 1"/>
    <property type="match status" value="1"/>
</dbReference>
<dbReference type="InterPro" id="IPR018181">
    <property type="entry name" value="Heat_shock_70_CS"/>
</dbReference>
<keyword evidence="5 8" id="KW-0067">ATP-binding</keyword>
<evidence type="ECO:0000313" key="11">
    <source>
        <dbReference type="EMBL" id="CCG19499.1"/>
    </source>
</evidence>
<evidence type="ECO:0000256" key="5">
    <source>
        <dbReference type="ARBA" id="ARBA00022840"/>
    </source>
</evidence>
<dbReference type="FunFam" id="2.60.34.10:FF:000014">
    <property type="entry name" value="Chaperone protein DnaK HSP70"/>
    <property type="match status" value="1"/>
</dbReference>
<dbReference type="GO" id="GO:0051082">
    <property type="term" value="F:unfolded protein binding"/>
    <property type="evidence" value="ECO:0007669"/>
    <property type="project" value="InterPro"/>
</dbReference>
<feature type="compositionally biased region" description="Low complexity" evidence="10">
    <location>
        <begin position="611"/>
        <end position="632"/>
    </location>
</feature>
<keyword evidence="4 8" id="KW-0547">Nucleotide-binding</keyword>
<feature type="modified residue" description="Phosphothreonine; by autocatalysis" evidence="8">
    <location>
        <position position="200"/>
    </location>
</feature>
<dbReference type="KEGG" id="tat:KUM_0707"/>
<feature type="region of interest" description="Disordered" evidence="10">
    <location>
        <begin position="611"/>
        <end position="650"/>
    </location>
</feature>
<dbReference type="InterPro" id="IPR012725">
    <property type="entry name" value="Chaperone_DnaK"/>
</dbReference>
<evidence type="ECO:0000256" key="1">
    <source>
        <dbReference type="ARBA" id="ARBA00007381"/>
    </source>
</evidence>
<dbReference type="InterPro" id="IPR029047">
    <property type="entry name" value="HSP70_peptide-bd_sf"/>
</dbReference>
<dbReference type="HAMAP" id="MF_00332">
    <property type="entry name" value="DnaK"/>
    <property type="match status" value="1"/>
</dbReference>
<reference evidence="11" key="1">
    <citation type="journal article" date="2012" name="Vet. Microbiol.">
        <title>Comparative genomic analyses of the Taylorellae.</title>
        <authorList>
            <person name="Hauser H."/>
            <person name="Richter D.C."/>
            <person name="van Tonder A."/>
            <person name="Clark L."/>
            <person name="Preston A."/>
        </authorList>
    </citation>
    <scope>NUCLEOTIDE SEQUENCE</scope>
    <source>
        <strain evidence="11">14/45</strain>
    </source>
</reference>
<dbReference type="SUPFAM" id="SSF100920">
    <property type="entry name" value="Heat shock protein 70kD (HSP70), peptide-binding domain"/>
    <property type="match status" value="1"/>
</dbReference>
<dbReference type="HOGENOM" id="CLU_005965_2_1_4"/>
<accession>I7IKU1</accession>
<dbReference type="SUPFAM" id="SSF100934">
    <property type="entry name" value="Heat shock protein 70kD (HSP70), C-terminal subdomain"/>
    <property type="match status" value="1"/>
</dbReference>
<feature type="compositionally biased region" description="Basic and acidic residues" evidence="10">
    <location>
        <begin position="640"/>
        <end position="650"/>
    </location>
</feature>
<organism evidence="11">
    <name type="scientific">Taylorella asinigenitalis 14/45</name>
    <dbReference type="NCBI Taxonomy" id="1091495"/>
    <lineage>
        <taxon>Bacteria</taxon>
        <taxon>Pseudomonadati</taxon>
        <taxon>Pseudomonadota</taxon>
        <taxon>Betaproteobacteria</taxon>
        <taxon>Burkholderiales</taxon>
        <taxon>Alcaligenaceae</taxon>
        <taxon>Taylorella</taxon>
    </lineage>
</organism>
<dbReference type="CDD" id="cd10234">
    <property type="entry name" value="ASKHA_NBD_HSP70_DnaK-like"/>
    <property type="match status" value="1"/>
</dbReference>
<evidence type="ECO:0000256" key="2">
    <source>
        <dbReference type="ARBA" id="ARBA00014415"/>
    </source>
</evidence>
<dbReference type="InterPro" id="IPR043129">
    <property type="entry name" value="ATPase_NBD"/>
</dbReference>
<dbReference type="NCBIfam" id="NF003520">
    <property type="entry name" value="PRK05183.1"/>
    <property type="match status" value="1"/>
</dbReference>
<dbReference type="Gene3D" id="3.90.640.10">
    <property type="entry name" value="Actin, Chain A, domain 4"/>
    <property type="match status" value="1"/>
</dbReference>
<evidence type="ECO:0000256" key="10">
    <source>
        <dbReference type="SAM" id="MobiDB-lite"/>
    </source>
</evidence>
<dbReference type="GO" id="GO:0140662">
    <property type="term" value="F:ATP-dependent protein folding chaperone"/>
    <property type="evidence" value="ECO:0007669"/>
    <property type="project" value="InterPro"/>
</dbReference>
<evidence type="ECO:0000256" key="6">
    <source>
        <dbReference type="ARBA" id="ARBA00023016"/>
    </source>
</evidence>
<evidence type="ECO:0000256" key="7">
    <source>
        <dbReference type="ARBA" id="ARBA00023186"/>
    </source>
</evidence>
<dbReference type="Gene3D" id="1.20.1270.10">
    <property type="match status" value="1"/>
</dbReference>
<sequence length="650" mass="70150">MSKIIGIDLGTTNSCVSVMDGGQVKVIENSEGARTTPSIVAYAEDGEILVGAPAKRQAVTNPQNTIFAVKRLIGRRFKDEEVQKDINLMPYKIVEAENGDAWVEANGKKLAPQQVSADILRKIKKTAEDYLGEEVKDAVITVPAYFNDSQRQATKDAGKIAGLNVLRIINEPTAAALAFGLDKQESRDRKIAVFDLGGGTFDISIIEIADVDGANQFEVLSTNGDTFLGGEDFDQRIIDYIVSEFKKDQGVDLSKDVLALQRLKEAAEKAKIELSSTTQTEINLPYITADASGPKHLNVKLSRAKLEALVEDLIERTIEPCRIAVKDAGIKVSDIDDVILVGGMTRMPKVQEKVQEFFGKAPRKDVNPDEAVAVGAGIQGSVLSGDRKDVLLLDVTPLSLGIETLGGVMTKLIQKNTTIPTRHTQVFSTADDNQPAVTIKVFQGEREIAQYNKALGEFNLEGIPPAPRGIPQIEVTLDIDANGILNVSAKDKGTGKENKITITANSGLTDAEIERMVKDAQDNEEADKKIAELVKVRNEADGLVHATRKSLTEYGDKLEASEKEAIESAIKELEEAIKGDNKEEIESKTQALLTSSQKLGEKMYADMQAQQAAAQAAGAAGAADADAAPQDDNVVDADFTEVKSEDSESK</sequence>
<dbReference type="PROSITE" id="PS00297">
    <property type="entry name" value="HSP70_1"/>
    <property type="match status" value="1"/>
</dbReference>
<dbReference type="PROSITE" id="PS01036">
    <property type="entry name" value="HSP70_3"/>
    <property type="match status" value="1"/>
</dbReference>
<dbReference type="PROSITE" id="PS00329">
    <property type="entry name" value="HSP70_2"/>
    <property type="match status" value="1"/>
</dbReference>
<comment type="function">
    <text evidence="8">Acts as a chaperone.</text>
</comment>
<evidence type="ECO:0000256" key="9">
    <source>
        <dbReference type="RuleBase" id="RU003322"/>
    </source>
</evidence>
<proteinExistence type="evidence at transcript level"/>
<evidence type="ECO:0000256" key="8">
    <source>
        <dbReference type="HAMAP-Rule" id="MF_00332"/>
    </source>
</evidence>
<dbReference type="FunFam" id="3.90.640.10:FF:000003">
    <property type="entry name" value="Molecular chaperone DnaK"/>
    <property type="match status" value="1"/>
</dbReference>
<dbReference type="PANTHER" id="PTHR19375">
    <property type="entry name" value="HEAT SHOCK PROTEIN 70KDA"/>
    <property type="match status" value="1"/>
</dbReference>
<dbReference type="NCBIfam" id="TIGR02350">
    <property type="entry name" value="prok_dnaK"/>
    <property type="match status" value="1"/>
</dbReference>
<name>I7IKU1_9BURK</name>
<dbReference type="NCBIfam" id="NF001413">
    <property type="entry name" value="PRK00290.1"/>
    <property type="match status" value="1"/>
</dbReference>
<comment type="induction">
    <text evidence="8">By stress conditions e.g. heat shock.</text>
</comment>
<dbReference type="EMBL" id="HE681424">
    <property type="protein sequence ID" value="CCG19499.1"/>
    <property type="molecule type" value="Genomic_DNA"/>
</dbReference>
<dbReference type="Pfam" id="PF00012">
    <property type="entry name" value="HSP70"/>
    <property type="match status" value="1"/>
</dbReference>
<protein>
    <recommendedName>
        <fullName evidence="2 8">Chaperone protein DnaK</fullName>
    </recommendedName>
    <alternativeName>
        <fullName evidence="8">HSP70</fullName>
    </alternativeName>
    <alternativeName>
        <fullName evidence="8">Heat shock 70 kDa protein</fullName>
    </alternativeName>
    <alternativeName>
        <fullName evidence="8">Heat shock protein 70</fullName>
    </alternativeName>
</protein>
<keyword evidence="6 8" id="KW-0346">Stress response</keyword>
<dbReference type="InterPro" id="IPR029048">
    <property type="entry name" value="HSP70_C_sf"/>
</dbReference>
<comment type="similarity">
    <text evidence="1 8 9">Belongs to the heat shock protein 70 family.</text>
</comment>
<gene>
    <name evidence="8 11" type="primary">dnaK</name>
    <name evidence="11" type="ORF">KUM_0707</name>
</gene>
<dbReference type="FunFam" id="1.20.1270.10:FF:000001">
    <property type="entry name" value="Molecular chaperone DnaK"/>
    <property type="match status" value="1"/>
</dbReference>
<dbReference type="RefSeq" id="WP_015551592.1">
    <property type="nucleotide sequence ID" value="NC_021033.1"/>
</dbReference>
<dbReference type="GO" id="GO:0005524">
    <property type="term" value="F:ATP binding"/>
    <property type="evidence" value="ECO:0007669"/>
    <property type="project" value="UniProtKB-UniRule"/>
</dbReference>
<dbReference type="FunFam" id="3.30.420.40:FF:000004">
    <property type="entry name" value="Molecular chaperone DnaK"/>
    <property type="match status" value="1"/>
</dbReference>
<dbReference type="Gene3D" id="3.30.420.40">
    <property type="match status" value="2"/>
</dbReference>
<dbReference type="SUPFAM" id="SSF53067">
    <property type="entry name" value="Actin-like ATPase domain"/>
    <property type="match status" value="2"/>
</dbReference>
<keyword evidence="7 8" id="KW-0143">Chaperone</keyword>